<feature type="domain" description="Helicase ATP-binding" evidence="17">
    <location>
        <begin position="24"/>
        <end position="198"/>
    </location>
</feature>
<dbReference type="GO" id="GO:0009432">
    <property type="term" value="P:SOS response"/>
    <property type="evidence" value="ECO:0007669"/>
    <property type="project" value="UniProtKB-UniRule"/>
</dbReference>
<accession>A0A1J1E4E4</accession>
<evidence type="ECO:0000256" key="1">
    <source>
        <dbReference type="ARBA" id="ARBA00004496"/>
    </source>
</evidence>
<dbReference type="Gene3D" id="3.40.50.300">
    <property type="entry name" value="P-loop containing nucleotide triphosphate hydrolases"/>
    <property type="match status" value="3"/>
</dbReference>
<keyword evidence="9 13" id="KW-0234">DNA repair</keyword>
<dbReference type="RefSeq" id="WP_096684892.1">
    <property type="nucleotide sequence ID" value="NZ_AP014564.1"/>
</dbReference>
<evidence type="ECO:0000313" key="20">
    <source>
        <dbReference type="Proteomes" id="UP000243197"/>
    </source>
</evidence>
<evidence type="ECO:0000256" key="2">
    <source>
        <dbReference type="ARBA" id="ARBA00008533"/>
    </source>
</evidence>
<dbReference type="InterPro" id="IPR036876">
    <property type="entry name" value="UVR_dom_sf"/>
</dbReference>
<reference evidence="19 20" key="1">
    <citation type="submission" date="2014-03" db="EMBL/GenBank/DDBJ databases">
        <title>complete genome sequence of Flavobacteriaceae bacterium JBKA-6.</title>
        <authorList>
            <person name="Takano T."/>
            <person name="Nakamura Y."/>
            <person name="Takuma S."/>
            <person name="Yasuike M."/>
            <person name="Matsuyama T."/>
            <person name="Sakai T."/>
            <person name="Fujiwara A."/>
            <person name="Kimoto K."/>
            <person name="Fukuda Y."/>
            <person name="Kondo H."/>
            <person name="Hirono I."/>
            <person name="Nakayasu C."/>
        </authorList>
    </citation>
    <scope>NUCLEOTIDE SEQUENCE [LARGE SCALE GENOMIC DNA]</scope>
    <source>
        <strain evidence="19 20">JBKA-6</strain>
    </source>
</reference>
<dbReference type="SMART" id="SM00487">
    <property type="entry name" value="DEXDc"/>
    <property type="match status" value="1"/>
</dbReference>
<keyword evidence="5 13" id="KW-0227">DNA damage</keyword>
<dbReference type="NCBIfam" id="TIGR00631">
    <property type="entry name" value="uvrb"/>
    <property type="match status" value="1"/>
</dbReference>
<evidence type="ECO:0000256" key="14">
    <source>
        <dbReference type="RuleBase" id="RU003587"/>
    </source>
</evidence>
<evidence type="ECO:0000256" key="3">
    <source>
        <dbReference type="ARBA" id="ARBA00022490"/>
    </source>
</evidence>
<dbReference type="PANTHER" id="PTHR24029">
    <property type="entry name" value="UVRABC SYSTEM PROTEIN B"/>
    <property type="match status" value="1"/>
</dbReference>
<evidence type="ECO:0000313" key="19">
    <source>
        <dbReference type="EMBL" id="BAV94190.1"/>
    </source>
</evidence>
<dbReference type="CDD" id="cd18790">
    <property type="entry name" value="SF2_C_UvrB"/>
    <property type="match status" value="1"/>
</dbReference>
<dbReference type="AlphaFoldDB" id="A0A1J1E4E4"/>
<evidence type="ECO:0000256" key="10">
    <source>
        <dbReference type="ARBA" id="ARBA00023236"/>
    </source>
</evidence>
<dbReference type="KEGG" id="ise:JBKA6_0177"/>
<evidence type="ECO:0000256" key="11">
    <source>
        <dbReference type="ARBA" id="ARBA00026033"/>
    </source>
</evidence>
<name>A0A1J1E4E4_9FLAO</name>
<dbReference type="Gene3D" id="4.10.860.10">
    <property type="entry name" value="UVR domain"/>
    <property type="match status" value="1"/>
</dbReference>
<feature type="binding site" evidence="13">
    <location>
        <begin position="37"/>
        <end position="44"/>
    </location>
    <ligand>
        <name>ATP</name>
        <dbReference type="ChEBI" id="CHEBI:30616"/>
    </ligand>
</feature>
<keyword evidence="6 13" id="KW-0228">DNA excision</keyword>
<feature type="domain" description="Helicase C-terminal" evidence="18">
    <location>
        <begin position="429"/>
        <end position="582"/>
    </location>
</feature>
<organism evidence="19 20">
    <name type="scientific">Ichthyobacterium seriolicida</name>
    <dbReference type="NCBI Taxonomy" id="242600"/>
    <lineage>
        <taxon>Bacteria</taxon>
        <taxon>Pseudomonadati</taxon>
        <taxon>Bacteroidota</taxon>
        <taxon>Flavobacteriia</taxon>
        <taxon>Flavobacteriales</taxon>
        <taxon>Ichthyobacteriaceae</taxon>
        <taxon>Ichthyobacterium</taxon>
    </lineage>
</organism>
<dbReference type="HAMAP" id="MF_00204">
    <property type="entry name" value="UvrB"/>
    <property type="match status" value="1"/>
</dbReference>
<dbReference type="GO" id="GO:0009380">
    <property type="term" value="C:excinuclease repair complex"/>
    <property type="evidence" value="ECO:0007669"/>
    <property type="project" value="InterPro"/>
</dbReference>
<evidence type="ECO:0000256" key="7">
    <source>
        <dbReference type="ARBA" id="ARBA00022840"/>
    </source>
</evidence>
<keyword evidence="20" id="KW-1185">Reference proteome</keyword>
<keyword evidence="8 13" id="KW-0267">Excision nuclease</keyword>
<dbReference type="InterPro" id="IPR014001">
    <property type="entry name" value="Helicase_ATP-bd"/>
</dbReference>
<keyword evidence="10 13" id="KW-0742">SOS response</keyword>
<sequence length="657" mass="76117">MRFKLSSNFTPTGDQPSAIKKLVSGLDKGIKHQTLLGITGSGKTFTMANVIEQIQRPTLILAHNKTLAAQLYLEFKNFFPENLVHYFVSYYDYYQPESYLPQSGTYIEKDLSINEEIELMRLATTSALFSARRDILVVSSVSCLYGMGNPHDFKEKTIELRIGMQIDRNSLLRMLVSSLYNRTEEKFSRGTFRVRGDIVDVYPSYLDEIFRIYFFGDEIENIETLEPKFNRKLSQFDSISIYPANLFVTSKEKIKHAIDNIALDLGKRKEEFRIKGASIEAKRIEERTNFDLEMIKELGYCSGIENYSRYLDGREEGSRPFCLLDYFDDDFLMIIDESHVTIPQVHAMYGNDKSRKENLVEHGFRLPSALDNRPLKFEEFEQLQNQTIYVSATPADYEIDKSQKVIIEQIIRPTGVLDPIIEVRPTENQIDDLIEEIRKRTVKDERVLVTTLTKRMSEELHKYFDKISILCRYIHSDVDTLDRIEILKQFREGVFDVIIGVNLLREGLDLPEVSLVVILDADKEGFLRSYRSLTQTIGRAARNVNGMAIMYADNITRSMSRTIEETHNRRQRQIEYNSANGIIPKMLKNSTSAIRKGSNSFEKTNAKNTENQIYHNIDLIKKEIRKTKREMEKASIDLNFIEAAKLRDKIKILKSKL</sequence>
<dbReference type="Pfam" id="PF02151">
    <property type="entry name" value="UVR"/>
    <property type="match status" value="1"/>
</dbReference>
<comment type="function">
    <text evidence="13">The UvrABC repair system catalyzes the recognition and processing of DNA lesions. A damage recognition complex composed of 2 UvrA and 2 UvrB subunits scans DNA for abnormalities. Upon binding of the UvrA(2)B(2) complex to a putative damaged site, the DNA wraps around one UvrB monomer. DNA wrap is dependent on ATP binding by UvrB and probably causes local melting of the DNA helix, facilitating insertion of UvrB beta-hairpin between the DNA strands. Then UvrB probes one DNA strand for the presence of a lesion. If a lesion is found the UvrA subunits dissociate and the UvrB-DNA preincision complex is formed. This complex is subsequently bound by UvrC and the second UvrB is released. If no lesion is found, the DNA wraps around the other UvrB subunit that will check the other stand for damage.</text>
</comment>
<dbReference type="SUPFAM" id="SSF46600">
    <property type="entry name" value="C-terminal UvrC-binding domain of UvrB"/>
    <property type="match status" value="1"/>
</dbReference>
<dbReference type="GO" id="GO:0005737">
    <property type="term" value="C:cytoplasm"/>
    <property type="evidence" value="ECO:0007669"/>
    <property type="project" value="UniProtKB-SubCell"/>
</dbReference>
<dbReference type="SUPFAM" id="SSF52540">
    <property type="entry name" value="P-loop containing nucleoside triphosphate hydrolases"/>
    <property type="match status" value="2"/>
</dbReference>
<protein>
    <recommendedName>
        <fullName evidence="12 13">UvrABC system protein B</fullName>
        <shortName evidence="13">Protein UvrB</shortName>
    </recommendedName>
    <alternativeName>
        <fullName evidence="13">Excinuclease ABC subunit B</fullName>
    </alternativeName>
</protein>
<proteinExistence type="inferred from homology"/>
<dbReference type="CDD" id="cd17916">
    <property type="entry name" value="DEXHc_UvrB"/>
    <property type="match status" value="1"/>
</dbReference>
<dbReference type="InterPro" id="IPR024759">
    <property type="entry name" value="UvrB_YAD/RRR_dom"/>
</dbReference>
<comment type="subunit">
    <text evidence="11 13 14">Forms a heterotetramer with UvrA during the search for lesions. Interacts with UvrC in an incision complex.</text>
</comment>
<dbReference type="GO" id="GO:0016887">
    <property type="term" value="F:ATP hydrolysis activity"/>
    <property type="evidence" value="ECO:0007669"/>
    <property type="project" value="InterPro"/>
</dbReference>
<evidence type="ECO:0000256" key="13">
    <source>
        <dbReference type="HAMAP-Rule" id="MF_00204"/>
    </source>
</evidence>
<dbReference type="GO" id="GO:0009381">
    <property type="term" value="F:excinuclease ABC activity"/>
    <property type="evidence" value="ECO:0007669"/>
    <property type="project" value="UniProtKB-UniRule"/>
</dbReference>
<comment type="domain">
    <text evidence="13">The beta-hairpin motif is involved in DNA binding.</text>
</comment>
<dbReference type="PROSITE" id="PS51192">
    <property type="entry name" value="HELICASE_ATP_BIND_1"/>
    <property type="match status" value="1"/>
</dbReference>
<comment type="subcellular location">
    <subcellularLocation>
        <location evidence="1 13 14">Cytoplasm</location>
    </subcellularLocation>
</comment>
<gene>
    <name evidence="13" type="primary">uvrB</name>
    <name evidence="19" type="ORF">JBKA6_0177</name>
</gene>
<dbReference type="Pfam" id="PF00271">
    <property type="entry name" value="Helicase_C"/>
    <property type="match status" value="1"/>
</dbReference>
<feature type="short sequence motif" description="Beta-hairpin" evidence="13">
    <location>
        <begin position="90"/>
        <end position="113"/>
    </location>
</feature>
<dbReference type="OrthoDB" id="9806651at2"/>
<dbReference type="InterPro" id="IPR001650">
    <property type="entry name" value="Helicase_C-like"/>
</dbReference>
<keyword evidence="15" id="KW-0175">Coiled coil</keyword>
<feature type="domain" description="UVR" evidence="16">
    <location>
        <begin position="621"/>
        <end position="656"/>
    </location>
</feature>
<comment type="similarity">
    <text evidence="2 13 14">Belongs to the UvrB family.</text>
</comment>
<dbReference type="InterPro" id="IPR006935">
    <property type="entry name" value="Helicase/UvrB_N"/>
</dbReference>
<evidence type="ECO:0000256" key="12">
    <source>
        <dbReference type="ARBA" id="ARBA00029504"/>
    </source>
</evidence>
<dbReference type="GO" id="GO:0005524">
    <property type="term" value="F:ATP binding"/>
    <property type="evidence" value="ECO:0007669"/>
    <property type="project" value="UniProtKB-UniRule"/>
</dbReference>
<dbReference type="SMART" id="SM00490">
    <property type="entry name" value="HELICc"/>
    <property type="match status" value="1"/>
</dbReference>
<dbReference type="NCBIfam" id="NF003673">
    <property type="entry name" value="PRK05298.1"/>
    <property type="match status" value="1"/>
</dbReference>
<keyword evidence="3 13" id="KW-0963">Cytoplasm</keyword>
<dbReference type="InterPro" id="IPR004807">
    <property type="entry name" value="UvrB"/>
</dbReference>
<dbReference type="GO" id="GO:0003677">
    <property type="term" value="F:DNA binding"/>
    <property type="evidence" value="ECO:0007669"/>
    <property type="project" value="UniProtKB-UniRule"/>
</dbReference>
<keyword evidence="4 13" id="KW-0547">Nucleotide-binding</keyword>
<dbReference type="Pfam" id="PF12344">
    <property type="entry name" value="UvrB"/>
    <property type="match status" value="1"/>
</dbReference>
<keyword evidence="7 13" id="KW-0067">ATP-binding</keyword>
<dbReference type="PANTHER" id="PTHR24029:SF0">
    <property type="entry name" value="UVRABC SYSTEM PROTEIN B"/>
    <property type="match status" value="1"/>
</dbReference>
<evidence type="ECO:0000256" key="15">
    <source>
        <dbReference type="SAM" id="Coils"/>
    </source>
</evidence>
<evidence type="ECO:0000256" key="5">
    <source>
        <dbReference type="ARBA" id="ARBA00022763"/>
    </source>
</evidence>
<dbReference type="InterPro" id="IPR001943">
    <property type="entry name" value="UVR_dom"/>
</dbReference>
<dbReference type="InterPro" id="IPR041471">
    <property type="entry name" value="UvrB_inter"/>
</dbReference>
<evidence type="ECO:0000256" key="8">
    <source>
        <dbReference type="ARBA" id="ARBA00022881"/>
    </source>
</evidence>
<dbReference type="PROSITE" id="PS51194">
    <property type="entry name" value="HELICASE_CTER"/>
    <property type="match status" value="1"/>
</dbReference>
<evidence type="ECO:0000256" key="6">
    <source>
        <dbReference type="ARBA" id="ARBA00022769"/>
    </source>
</evidence>
<dbReference type="Pfam" id="PF17757">
    <property type="entry name" value="UvrB_inter"/>
    <property type="match status" value="1"/>
</dbReference>
<dbReference type="Proteomes" id="UP000243197">
    <property type="component" value="Chromosome"/>
</dbReference>
<evidence type="ECO:0000256" key="4">
    <source>
        <dbReference type="ARBA" id="ARBA00022741"/>
    </source>
</evidence>
<dbReference type="GO" id="GO:0006289">
    <property type="term" value="P:nucleotide-excision repair"/>
    <property type="evidence" value="ECO:0007669"/>
    <property type="project" value="UniProtKB-UniRule"/>
</dbReference>
<evidence type="ECO:0000256" key="9">
    <source>
        <dbReference type="ARBA" id="ARBA00023204"/>
    </source>
</evidence>
<evidence type="ECO:0000259" key="16">
    <source>
        <dbReference type="PROSITE" id="PS50151"/>
    </source>
</evidence>
<evidence type="ECO:0000259" key="17">
    <source>
        <dbReference type="PROSITE" id="PS51192"/>
    </source>
</evidence>
<feature type="coiled-coil region" evidence="15">
    <location>
        <begin position="617"/>
        <end position="644"/>
    </location>
</feature>
<dbReference type="InterPro" id="IPR027417">
    <property type="entry name" value="P-loop_NTPase"/>
</dbReference>
<dbReference type="EMBL" id="AP014564">
    <property type="protein sequence ID" value="BAV94190.1"/>
    <property type="molecule type" value="Genomic_DNA"/>
</dbReference>
<dbReference type="Pfam" id="PF04851">
    <property type="entry name" value="ResIII"/>
    <property type="match status" value="1"/>
</dbReference>
<dbReference type="PROSITE" id="PS50151">
    <property type="entry name" value="UVR"/>
    <property type="match status" value="1"/>
</dbReference>
<evidence type="ECO:0000259" key="18">
    <source>
        <dbReference type="PROSITE" id="PS51194"/>
    </source>
</evidence>